<feature type="domain" description="SIAH-type" evidence="13">
    <location>
        <begin position="515"/>
        <end position="573"/>
    </location>
</feature>
<dbReference type="GO" id="GO:0043161">
    <property type="term" value="P:proteasome-mediated ubiquitin-dependent protein catabolic process"/>
    <property type="evidence" value="ECO:0007669"/>
    <property type="project" value="TreeGrafter"/>
</dbReference>
<evidence type="ECO:0000259" key="13">
    <source>
        <dbReference type="PROSITE" id="PS51081"/>
    </source>
</evidence>
<evidence type="ECO:0000256" key="3">
    <source>
        <dbReference type="ARBA" id="ARBA00009119"/>
    </source>
</evidence>
<dbReference type="GO" id="GO:0016567">
    <property type="term" value="P:protein ubiquitination"/>
    <property type="evidence" value="ECO:0007669"/>
    <property type="project" value="UniProtKB-UniPathway"/>
</dbReference>
<evidence type="ECO:0000313" key="14">
    <source>
        <dbReference type="EMBL" id="JAS91699.1"/>
    </source>
</evidence>
<comment type="pathway">
    <text evidence="2">Protein modification; protein ubiquitination.</text>
</comment>
<dbReference type="InterPro" id="IPR013010">
    <property type="entry name" value="Znf_SIAH"/>
</dbReference>
<dbReference type="PANTHER" id="PTHR45877:SF2">
    <property type="entry name" value="E3 UBIQUITIN-PROTEIN LIGASE SINA-RELATED"/>
    <property type="match status" value="1"/>
</dbReference>
<gene>
    <name evidence="14" type="ORF">g.11759</name>
    <name evidence="15" type="ORF">g.11760</name>
</gene>
<dbReference type="Pfam" id="PF21362">
    <property type="entry name" value="Sina_RING"/>
    <property type="match status" value="1"/>
</dbReference>
<evidence type="ECO:0000256" key="7">
    <source>
        <dbReference type="ARBA" id="ARBA00022771"/>
    </source>
</evidence>
<keyword evidence="7 10" id="KW-0863">Zinc-finger</keyword>
<evidence type="ECO:0000256" key="9">
    <source>
        <dbReference type="ARBA" id="ARBA00022833"/>
    </source>
</evidence>
<keyword evidence="9" id="KW-0862">Zinc</keyword>
<dbReference type="EC" id="2.3.2.27" evidence="4"/>
<feature type="compositionally biased region" description="Polar residues" evidence="11">
    <location>
        <begin position="57"/>
        <end position="78"/>
    </location>
</feature>
<evidence type="ECO:0000256" key="6">
    <source>
        <dbReference type="ARBA" id="ARBA00022723"/>
    </source>
</evidence>
<keyword evidence="5" id="KW-0808">Transferase</keyword>
<evidence type="ECO:0000256" key="10">
    <source>
        <dbReference type="PROSITE-ProRule" id="PRU00455"/>
    </source>
</evidence>
<dbReference type="Pfam" id="PF21361">
    <property type="entry name" value="Sina_ZnF"/>
    <property type="match status" value="1"/>
</dbReference>
<dbReference type="SUPFAM" id="SSF49599">
    <property type="entry name" value="TRAF domain-like"/>
    <property type="match status" value="1"/>
</dbReference>
<accession>A0A1B6JIK7</accession>
<feature type="compositionally biased region" description="Low complexity" evidence="11">
    <location>
        <begin position="287"/>
        <end position="300"/>
    </location>
</feature>
<name>A0A1B6JIK7_9HEMI</name>
<comment type="catalytic activity">
    <reaction evidence="1">
        <text>S-ubiquitinyl-[E2 ubiquitin-conjugating enzyme]-L-cysteine + [acceptor protein]-L-lysine = [E2 ubiquitin-conjugating enzyme]-L-cysteine + N(6)-ubiquitinyl-[acceptor protein]-L-lysine.</text>
        <dbReference type="EC" id="2.3.2.27"/>
    </reaction>
</comment>
<evidence type="ECO:0000256" key="1">
    <source>
        <dbReference type="ARBA" id="ARBA00000900"/>
    </source>
</evidence>
<reference evidence="15" key="1">
    <citation type="submission" date="2015-11" db="EMBL/GenBank/DDBJ databases">
        <title>De novo transcriptome assembly of four potential Pierce s Disease insect vectors from Arizona vineyards.</title>
        <authorList>
            <person name="Tassone E.E."/>
        </authorList>
    </citation>
    <scope>NUCLEOTIDE SEQUENCE</scope>
</reference>
<dbReference type="EMBL" id="GECU01016007">
    <property type="protein sequence ID" value="JAS91699.1"/>
    <property type="molecule type" value="Transcribed_RNA"/>
</dbReference>
<dbReference type="PANTHER" id="PTHR45877">
    <property type="entry name" value="E3 UBIQUITIN-PROTEIN LIGASE SIAH2"/>
    <property type="match status" value="1"/>
</dbReference>
<organism evidence="15">
    <name type="scientific">Homalodisca liturata</name>
    <dbReference type="NCBI Taxonomy" id="320908"/>
    <lineage>
        <taxon>Eukaryota</taxon>
        <taxon>Metazoa</taxon>
        <taxon>Ecdysozoa</taxon>
        <taxon>Arthropoda</taxon>
        <taxon>Hexapoda</taxon>
        <taxon>Insecta</taxon>
        <taxon>Pterygota</taxon>
        <taxon>Neoptera</taxon>
        <taxon>Paraneoptera</taxon>
        <taxon>Hemiptera</taxon>
        <taxon>Auchenorrhyncha</taxon>
        <taxon>Membracoidea</taxon>
        <taxon>Cicadellidae</taxon>
        <taxon>Cicadellinae</taxon>
        <taxon>Proconiini</taxon>
        <taxon>Homalodisca</taxon>
    </lineage>
</organism>
<dbReference type="Gene3D" id="3.30.40.10">
    <property type="entry name" value="Zinc/RING finger domain, C3HC4 (zinc finger)"/>
    <property type="match status" value="2"/>
</dbReference>
<dbReference type="GO" id="GO:0005737">
    <property type="term" value="C:cytoplasm"/>
    <property type="evidence" value="ECO:0007669"/>
    <property type="project" value="TreeGrafter"/>
</dbReference>
<sequence length="710" mass="79289">MERPERPSRHKSNPLTKFRANLSSDSDSELNDNDAPIQMLMFYDQHPPESASVPGGPSTSTATQQSQENTETPNNLMSLTPPLATVPREEEPPQPEVRRKRCGATLAVSSAGSVIFDGVDNQIDSSSVTNIRDSPMLERFQHSDYVIRPRSFCNIECSNAIRPPVYKLKRPNAPIDLTPNPTNRDTTCQAPVVTSSFSLVDNPSLPSNAESSTSYLHRMPYMVPQRSPQRNLPSTSSSILRHFDEMCSSSSSANPVYRRRNRGATLNVRFHDSIRGNDGSHSETAGTSTNRETSRNRSSSSLDDYCDLVGNFLFHCPSPQNNTDNQRSTPLAERTSEDFSSTALPSLPDLIRERDSALNEFTFITSYNTSSPLTVPEVSTIRQVVEMAESMEQSNDDVIVVETPERPTLSSSPDSYVVPSSRSPTPQPPQPPVSQPKRDKPQANSVPMTLQELNQTLVSLLECPVCLDHATPPIFQCCKGHIVCQNCHPRLTTCPICRSRLPGDRNSAMEKVAEKLMYPCKNTVTGCIMMLKLDDKQEHEEGCGFRHYACIVNTCHWKGYKPELVVHLQSNHPDKLISGSSKEVQVPLTVQVGGAMYISHHWIQSAHNEVFNVIFHVDLFKKMMKGCVIYIGSPDKAEKFTYQFELKQRFPPFRSQVFSRRTHADTVKPGQSLCLTSDFSFNIDQASIYRSENSTALNTVPIFITILQEE</sequence>
<feature type="compositionally biased region" description="Pro residues" evidence="11">
    <location>
        <begin position="425"/>
        <end position="434"/>
    </location>
</feature>
<dbReference type="InterPro" id="IPR004162">
    <property type="entry name" value="SINA-like_animal"/>
</dbReference>
<dbReference type="AlphaFoldDB" id="A0A1B6JIK7"/>
<evidence type="ECO:0000256" key="8">
    <source>
        <dbReference type="ARBA" id="ARBA00022786"/>
    </source>
</evidence>
<proteinExistence type="inferred from homology"/>
<feature type="region of interest" description="Disordered" evidence="11">
    <location>
        <begin position="268"/>
        <end position="300"/>
    </location>
</feature>
<dbReference type="EMBL" id="GECU01008963">
    <property type="protein sequence ID" value="JAS98743.1"/>
    <property type="molecule type" value="Transcribed_RNA"/>
</dbReference>
<dbReference type="InterPro" id="IPR013083">
    <property type="entry name" value="Znf_RING/FYVE/PHD"/>
</dbReference>
<dbReference type="FunFam" id="3.30.40.10:FF:000041">
    <property type="entry name" value="E3 ubiquitin-protein ligase SINAT3"/>
    <property type="match status" value="1"/>
</dbReference>
<feature type="compositionally biased region" description="Basic and acidic residues" evidence="11">
    <location>
        <begin position="269"/>
        <end position="281"/>
    </location>
</feature>
<protein>
    <recommendedName>
        <fullName evidence="4">RING-type E3 ubiquitin transferase</fullName>
        <ecNumber evidence="4">2.3.2.27</ecNumber>
    </recommendedName>
</protein>
<comment type="similarity">
    <text evidence="3">Belongs to the SINA (Seven in absentia) family.</text>
</comment>
<feature type="compositionally biased region" description="Low complexity" evidence="11">
    <location>
        <begin position="410"/>
        <end position="424"/>
    </location>
</feature>
<dbReference type="SUPFAM" id="SSF57850">
    <property type="entry name" value="RING/U-box"/>
    <property type="match status" value="1"/>
</dbReference>
<feature type="domain" description="RING-type" evidence="12">
    <location>
        <begin position="463"/>
        <end position="498"/>
    </location>
</feature>
<evidence type="ECO:0000256" key="4">
    <source>
        <dbReference type="ARBA" id="ARBA00012483"/>
    </source>
</evidence>
<dbReference type="GO" id="GO:0008270">
    <property type="term" value="F:zinc ion binding"/>
    <property type="evidence" value="ECO:0007669"/>
    <property type="project" value="UniProtKB-KW"/>
</dbReference>
<evidence type="ECO:0000256" key="11">
    <source>
        <dbReference type="SAM" id="MobiDB-lite"/>
    </source>
</evidence>
<dbReference type="PROSITE" id="PS50089">
    <property type="entry name" value="ZF_RING_2"/>
    <property type="match status" value="1"/>
</dbReference>
<keyword evidence="8" id="KW-0833">Ubl conjugation pathway</keyword>
<evidence type="ECO:0000256" key="2">
    <source>
        <dbReference type="ARBA" id="ARBA00004906"/>
    </source>
</evidence>
<feature type="region of interest" description="Disordered" evidence="11">
    <location>
        <begin position="405"/>
        <end position="443"/>
    </location>
</feature>
<dbReference type="UniPathway" id="UPA00143"/>
<dbReference type="InterPro" id="IPR001841">
    <property type="entry name" value="Znf_RING"/>
</dbReference>
<evidence type="ECO:0000256" key="5">
    <source>
        <dbReference type="ARBA" id="ARBA00022679"/>
    </source>
</evidence>
<feature type="region of interest" description="Disordered" evidence="11">
    <location>
        <begin position="1"/>
        <end position="100"/>
    </location>
</feature>
<keyword evidence="6" id="KW-0479">Metal-binding</keyword>
<feature type="region of interest" description="Disordered" evidence="11">
    <location>
        <begin position="317"/>
        <end position="345"/>
    </location>
</feature>
<feature type="compositionally biased region" description="Polar residues" evidence="11">
    <location>
        <begin position="318"/>
        <end position="329"/>
    </location>
</feature>
<dbReference type="GO" id="GO:0031624">
    <property type="term" value="F:ubiquitin conjugating enzyme binding"/>
    <property type="evidence" value="ECO:0007669"/>
    <property type="project" value="TreeGrafter"/>
</dbReference>
<evidence type="ECO:0000313" key="15">
    <source>
        <dbReference type="EMBL" id="JAS98743.1"/>
    </source>
</evidence>
<dbReference type="GO" id="GO:0061630">
    <property type="term" value="F:ubiquitin protein ligase activity"/>
    <property type="evidence" value="ECO:0007669"/>
    <property type="project" value="UniProtKB-EC"/>
</dbReference>
<dbReference type="PROSITE" id="PS51081">
    <property type="entry name" value="ZF_SIAH"/>
    <property type="match status" value="1"/>
</dbReference>
<dbReference type="InterPro" id="IPR049548">
    <property type="entry name" value="Sina-like_RING"/>
</dbReference>
<evidence type="ECO:0000259" key="12">
    <source>
        <dbReference type="PROSITE" id="PS50089"/>
    </source>
</evidence>